<gene>
    <name evidence="1" type="ORF">LCGC14_0350230</name>
</gene>
<dbReference type="AlphaFoldDB" id="A0A0F9VYI4"/>
<dbReference type="EMBL" id="LAZR01000262">
    <property type="protein sequence ID" value="KKN78491.1"/>
    <property type="molecule type" value="Genomic_DNA"/>
</dbReference>
<organism evidence="1">
    <name type="scientific">marine sediment metagenome</name>
    <dbReference type="NCBI Taxonomy" id="412755"/>
    <lineage>
        <taxon>unclassified sequences</taxon>
        <taxon>metagenomes</taxon>
        <taxon>ecological metagenomes</taxon>
    </lineage>
</organism>
<evidence type="ECO:0008006" key="2">
    <source>
        <dbReference type="Google" id="ProtNLM"/>
    </source>
</evidence>
<reference evidence="1" key="1">
    <citation type="journal article" date="2015" name="Nature">
        <title>Complex archaea that bridge the gap between prokaryotes and eukaryotes.</title>
        <authorList>
            <person name="Spang A."/>
            <person name="Saw J.H."/>
            <person name="Jorgensen S.L."/>
            <person name="Zaremba-Niedzwiedzka K."/>
            <person name="Martijn J."/>
            <person name="Lind A.E."/>
            <person name="van Eijk R."/>
            <person name="Schleper C."/>
            <person name="Guy L."/>
            <person name="Ettema T.J."/>
        </authorList>
    </citation>
    <scope>NUCLEOTIDE SEQUENCE</scope>
</reference>
<accession>A0A0F9VYI4</accession>
<proteinExistence type="predicted"/>
<sequence>MAEEELILSGEPIYYSHTLNPKFKGLIIAPISDVHYGNPLFSKKHFLQTVKYLKDTPNAYTLLNGDMCESTIKTSKGEIFKQVGSPQDQRDWIIDQLEPIKKKILGMTIGNHEMRIYNEVGIDICKDIAKALGVPYRASGMLLKIAFGDWNRSVDGKPFVYWGYFSHGYGGARTKSAKAVKVERVATWIHADFYCLSHDHVVNAAPDIYLLPDPRTRAEKDADGKETGFTVGRLTAHRKMLVKTNAYLKWGGYAEMLGFPPSDLTTPLIKLFGTGKPTVRVEV</sequence>
<evidence type="ECO:0000313" key="1">
    <source>
        <dbReference type="EMBL" id="KKN78491.1"/>
    </source>
</evidence>
<dbReference type="InterPro" id="IPR029052">
    <property type="entry name" value="Metallo-depent_PP-like"/>
</dbReference>
<comment type="caution">
    <text evidence="1">The sequence shown here is derived from an EMBL/GenBank/DDBJ whole genome shotgun (WGS) entry which is preliminary data.</text>
</comment>
<name>A0A0F9VYI4_9ZZZZ</name>
<protein>
    <recommendedName>
        <fullName evidence="2">Calcineurin-like phosphoesterase domain-containing protein</fullName>
    </recommendedName>
</protein>
<dbReference type="SUPFAM" id="SSF56300">
    <property type="entry name" value="Metallo-dependent phosphatases"/>
    <property type="match status" value="1"/>
</dbReference>